<dbReference type="KEGG" id="amus:LMH87_008729"/>
<protein>
    <submittedName>
        <fullName evidence="1">Uncharacterized protein</fullName>
    </submittedName>
</protein>
<organism evidence="1 2">
    <name type="scientific">Akanthomyces muscarius</name>
    <name type="common">Entomopathogenic fungus</name>
    <name type="synonym">Lecanicillium muscarium</name>
    <dbReference type="NCBI Taxonomy" id="2231603"/>
    <lineage>
        <taxon>Eukaryota</taxon>
        <taxon>Fungi</taxon>
        <taxon>Dikarya</taxon>
        <taxon>Ascomycota</taxon>
        <taxon>Pezizomycotina</taxon>
        <taxon>Sordariomycetes</taxon>
        <taxon>Hypocreomycetidae</taxon>
        <taxon>Hypocreales</taxon>
        <taxon>Cordycipitaceae</taxon>
        <taxon>Akanthomyces</taxon>
    </lineage>
</organism>
<proteinExistence type="predicted"/>
<name>A0A9W8QJ91_AKAMU</name>
<dbReference type="Proteomes" id="UP001144673">
    <property type="component" value="Unassembled WGS sequence"/>
</dbReference>
<gene>
    <name evidence="1" type="ORF">LMH87_008729</name>
</gene>
<dbReference type="RefSeq" id="XP_056056561.1">
    <property type="nucleotide sequence ID" value="XM_056201949.1"/>
</dbReference>
<keyword evidence="2" id="KW-1185">Reference proteome</keyword>
<dbReference type="EMBL" id="JAJHUN010000006">
    <property type="protein sequence ID" value="KAJ4158194.1"/>
    <property type="molecule type" value="Genomic_DNA"/>
</dbReference>
<dbReference type="GeneID" id="80895888"/>
<reference evidence="1" key="1">
    <citation type="journal article" date="2023" name="Access Microbiol">
        <title>De-novo genome assembly for Akanthomyces muscarius, a biocontrol agent of insect agricultural pests.</title>
        <authorList>
            <person name="Erdos Z."/>
            <person name="Studholme D.J."/>
            <person name="Raymond B."/>
            <person name="Sharma M."/>
        </authorList>
    </citation>
    <scope>NUCLEOTIDE SEQUENCE</scope>
    <source>
        <strain evidence="1">Ve6</strain>
    </source>
</reference>
<comment type="caution">
    <text evidence="1">The sequence shown here is derived from an EMBL/GenBank/DDBJ whole genome shotgun (WGS) entry which is preliminary data.</text>
</comment>
<accession>A0A9W8QJ91</accession>
<evidence type="ECO:0000313" key="1">
    <source>
        <dbReference type="EMBL" id="KAJ4158194.1"/>
    </source>
</evidence>
<sequence length="83" mass="9458">MFQCHIHALDKDHSSTLVVDSFRTRTLSTAYALIDCKADARGQRHVQFQDDATTPWHFLARPASDTADIVTPSSYRKRQVFCC</sequence>
<dbReference type="AlphaFoldDB" id="A0A9W8QJ91"/>
<evidence type="ECO:0000313" key="2">
    <source>
        <dbReference type="Proteomes" id="UP001144673"/>
    </source>
</evidence>